<proteinExistence type="predicted"/>
<accession>A0ABV0UER4</accession>
<evidence type="ECO:0008006" key="3">
    <source>
        <dbReference type="Google" id="ProtNLM"/>
    </source>
</evidence>
<gene>
    <name evidence="1" type="ORF">ILYODFUR_004901</name>
</gene>
<evidence type="ECO:0000313" key="2">
    <source>
        <dbReference type="Proteomes" id="UP001482620"/>
    </source>
</evidence>
<name>A0ABV0UER4_9TELE</name>
<keyword evidence="2" id="KW-1185">Reference proteome</keyword>
<sequence>MPAVTWPSVSFRFLKPMIFNTAALMQEPVGPLVPCWFWGRIGFRISGAINKIHHGCYRCFSVTFCQSSQSDRSNVCQPRRVESMGTGREHCLL</sequence>
<reference evidence="1 2" key="1">
    <citation type="submission" date="2021-06" db="EMBL/GenBank/DDBJ databases">
        <authorList>
            <person name="Palmer J.M."/>
        </authorList>
    </citation>
    <scope>NUCLEOTIDE SEQUENCE [LARGE SCALE GENOMIC DNA]</scope>
    <source>
        <strain evidence="2">if_2019</strain>
        <tissue evidence="1">Muscle</tissue>
    </source>
</reference>
<protein>
    <recommendedName>
        <fullName evidence="3">Secreted protein</fullName>
    </recommendedName>
</protein>
<comment type="caution">
    <text evidence="1">The sequence shown here is derived from an EMBL/GenBank/DDBJ whole genome shotgun (WGS) entry which is preliminary data.</text>
</comment>
<dbReference type="Proteomes" id="UP001482620">
    <property type="component" value="Unassembled WGS sequence"/>
</dbReference>
<organism evidence="1 2">
    <name type="scientific">Ilyodon furcidens</name>
    <name type="common">goldbreast splitfin</name>
    <dbReference type="NCBI Taxonomy" id="33524"/>
    <lineage>
        <taxon>Eukaryota</taxon>
        <taxon>Metazoa</taxon>
        <taxon>Chordata</taxon>
        <taxon>Craniata</taxon>
        <taxon>Vertebrata</taxon>
        <taxon>Euteleostomi</taxon>
        <taxon>Actinopterygii</taxon>
        <taxon>Neopterygii</taxon>
        <taxon>Teleostei</taxon>
        <taxon>Neoteleostei</taxon>
        <taxon>Acanthomorphata</taxon>
        <taxon>Ovalentaria</taxon>
        <taxon>Atherinomorphae</taxon>
        <taxon>Cyprinodontiformes</taxon>
        <taxon>Goodeidae</taxon>
        <taxon>Ilyodon</taxon>
    </lineage>
</organism>
<evidence type="ECO:0000313" key="1">
    <source>
        <dbReference type="EMBL" id="MEQ2243224.1"/>
    </source>
</evidence>
<dbReference type="EMBL" id="JAHRIQ010069790">
    <property type="protein sequence ID" value="MEQ2243224.1"/>
    <property type="molecule type" value="Genomic_DNA"/>
</dbReference>